<organism evidence="1 2">
    <name type="scientific">Methanocaldococcus lauensis</name>
    <dbReference type="NCBI Taxonomy" id="2546128"/>
    <lineage>
        <taxon>Archaea</taxon>
        <taxon>Methanobacteriati</taxon>
        <taxon>Methanobacteriota</taxon>
        <taxon>Methanomada group</taxon>
        <taxon>Methanococci</taxon>
        <taxon>Methanococcales</taxon>
        <taxon>Methanocaldococcaceae</taxon>
        <taxon>Methanocaldococcus</taxon>
    </lineage>
</organism>
<dbReference type="AlphaFoldDB" id="A0A8D6SUW6"/>
<name>A0A8D6SUW6_9EURY</name>
<reference evidence="1 2" key="1">
    <citation type="submission" date="2020-04" db="EMBL/GenBank/DDBJ databases">
        <authorList>
            <consortium name="Genoscope - CEA"/>
            <person name="William W."/>
        </authorList>
    </citation>
    <scope>NUCLEOTIDE SEQUENCE [LARGE SCALE GENOMIC DNA]</scope>
    <source>
        <strain evidence="1 2">SG7</strain>
    </source>
</reference>
<proteinExistence type="predicted"/>
<evidence type="ECO:0000313" key="1">
    <source>
        <dbReference type="EMBL" id="CAB3288982.1"/>
    </source>
</evidence>
<keyword evidence="2" id="KW-1185">Reference proteome</keyword>
<protein>
    <submittedName>
        <fullName evidence="1">Uncharacterized protein</fullName>
    </submittedName>
</protein>
<evidence type="ECO:0000313" key="2">
    <source>
        <dbReference type="Proteomes" id="UP000679213"/>
    </source>
</evidence>
<dbReference type="EMBL" id="LR792632">
    <property type="protein sequence ID" value="CAB3288982.1"/>
    <property type="molecule type" value="Genomic_DNA"/>
</dbReference>
<dbReference type="KEGG" id="mesg:MLAUSG7_0996"/>
<sequence>MVRLYLYLIILLNKKQKKNVSETLLVNKKSIKKMEPGVGFEPT</sequence>
<gene>
    <name evidence="1" type="ORF">MLAUSG7_0996</name>
</gene>
<accession>A0A8D6SUW6</accession>
<dbReference type="Proteomes" id="UP000679213">
    <property type="component" value="Chromosome I"/>
</dbReference>